<sequence>MSENTYVGLYNFSLDDNFFLSEYFDEIIEKKNDDKRNFVVVVANNELEAKRKVFKEVIGEYTKDNQMEVADFILNGYWDENGTSIFNSEKYNKDLDSIYDKFIEGNNYQAIFDIEHDKRKSYFEEINQLDYVLLEEIFFLNNKNDIYLTTEFKNIN</sequence>
<evidence type="ECO:0000313" key="1">
    <source>
        <dbReference type="EMBL" id="NKC69045.1"/>
    </source>
</evidence>
<proteinExistence type="predicted"/>
<reference evidence="1 2" key="1">
    <citation type="submission" date="2020-03" db="EMBL/GenBank/DDBJ databases">
        <title>Bacterial samples isolated from urine from healthy bovine heifers (Gyr breed).</title>
        <authorList>
            <person name="Giannattasio-Ferraz S."/>
            <person name="Maskeri L."/>
            <person name="Penido A."/>
            <person name="Barbosa-Stancioli E.F."/>
            <person name="Putonti C."/>
        </authorList>
    </citation>
    <scope>NUCLEOTIDE SEQUENCE [LARGE SCALE GENOMIC DNA]</scope>
    <source>
        <strain evidence="1 2">UFMG-H7</strain>
    </source>
</reference>
<dbReference type="EMBL" id="JAAVMB010000019">
    <property type="protein sequence ID" value="NKC69045.1"/>
    <property type="molecule type" value="Genomic_DNA"/>
</dbReference>
<protein>
    <submittedName>
        <fullName evidence="1">Uncharacterized protein</fullName>
    </submittedName>
</protein>
<organism evidence="1 2">
    <name type="scientific">Vagococcus fluvialis</name>
    <dbReference type="NCBI Taxonomy" id="2738"/>
    <lineage>
        <taxon>Bacteria</taxon>
        <taxon>Bacillati</taxon>
        <taxon>Bacillota</taxon>
        <taxon>Bacilli</taxon>
        <taxon>Lactobacillales</taxon>
        <taxon>Enterococcaceae</taxon>
        <taxon>Vagococcus</taxon>
    </lineage>
</organism>
<gene>
    <name evidence="1" type="ORF">HED35_13190</name>
</gene>
<evidence type="ECO:0000313" key="2">
    <source>
        <dbReference type="Proteomes" id="UP000521358"/>
    </source>
</evidence>
<dbReference type="AlphaFoldDB" id="A0A7X6DAZ2"/>
<comment type="caution">
    <text evidence="1">The sequence shown here is derived from an EMBL/GenBank/DDBJ whole genome shotgun (WGS) entry which is preliminary data.</text>
</comment>
<name>A0A7X6DAZ2_9ENTE</name>
<accession>A0A7X6DAZ2</accession>
<dbReference type="RefSeq" id="WP_167808090.1">
    <property type="nucleotide sequence ID" value="NZ_JAAVMB010000019.1"/>
</dbReference>
<dbReference type="Proteomes" id="UP000521358">
    <property type="component" value="Unassembled WGS sequence"/>
</dbReference>